<accession>A0A3M7MBR8</accession>
<dbReference type="Proteomes" id="UP000265663">
    <property type="component" value="Unassembled WGS sequence"/>
</dbReference>
<keyword evidence="2" id="KW-1185">Reference proteome</keyword>
<name>A0A3M7MBR8_9PLEO</name>
<proteinExistence type="predicted"/>
<gene>
    <name evidence="1" type="ORF">GMOD_00009317</name>
</gene>
<evidence type="ECO:0000313" key="2">
    <source>
        <dbReference type="Proteomes" id="UP000265663"/>
    </source>
</evidence>
<evidence type="ECO:0000313" key="1">
    <source>
        <dbReference type="EMBL" id="RMZ71956.1"/>
    </source>
</evidence>
<reference evidence="1 2" key="1">
    <citation type="journal article" date="2014" name="PLoS ONE">
        <title>De novo Genome Assembly of the Fungal Plant Pathogen Pyrenophora semeniperda.</title>
        <authorList>
            <person name="Soliai M.M."/>
            <person name="Meyer S.E."/>
            <person name="Udall J.A."/>
            <person name="Elzinga D.E."/>
            <person name="Hermansen R.A."/>
            <person name="Bodily P.M."/>
            <person name="Hart A.A."/>
            <person name="Coleman C.E."/>
        </authorList>
    </citation>
    <scope>NUCLEOTIDE SEQUENCE [LARGE SCALE GENOMIC DNA]</scope>
    <source>
        <strain evidence="1 2">CCB06</strain>
        <tissue evidence="1">Mycelium</tissue>
    </source>
</reference>
<dbReference type="EMBL" id="KE747828">
    <property type="protein sequence ID" value="RMZ71956.1"/>
    <property type="molecule type" value="Genomic_DNA"/>
</dbReference>
<sequence>MVQELPIWDMTLAKTREDFHPRRLESTAKHKTVVTYLFGKQVSKVGFSSKITTINGNTWDGSKPREDFHPRRLESTAKHETVVTYLFGKQVSKVGFSPKTATIHGRTWDGSKDYPTGKYRKNPGSDYSVFSHCRNPHQIFPEVTYLGRMET</sequence>
<organism evidence="1 2">
    <name type="scientific">Pyrenophora seminiperda CCB06</name>
    <dbReference type="NCBI Taxonomy" id="1302712"/>
    <lineage>
        <taxon>Eukaryota</taxon>
        <taxon>Fungi</taxon>
        <taxon>Dikarya</taxon>
        <taxon>Ascomycota</taxon>
        <taxon>Pezizomycotina</taxon>
        <taxon>Dothideomycetes</taxon>
        <taxon>Pleosporomycetidae</taxon>
        <taxon>Pleosporales</taxon>
        <taxon>Pleosporineae</taxon>
        <taxon>Pleosporaceae</taxon>
        <taxon>Pyrenophora</taxon>
    </lineage>
</organism>
<protein>
    <submittedName>
        <fullName evidence="1">Uncharacterized protein</fullName>
    </submittedName>
</protein>
<dbReference type="AlphaFoldDB" id="A0A3M7MBR8"/>